<dbReference type="Proteomes" id="UP000249057">
    <property type="component" value="Unassembled WGS sequence"/>
</dbReference>
<reference evidence="1" key="1">
    <citation type="submission" date="2018-02" db="EMBL/GenBank/DDBJ databases">
        <title>The genomes of Aspergillus section Nigri reveals drivers in fungal speciation.</title>
        <authorList>
            <consortium name="DOE Joint Genome Institute"/>
            <person name="Vesth T.C."/>
            <person name="Nybo J."/>
            <person name="Theobald S."/>
            <person name="Brandl J."/>
            <person name="Frisvad J.C."/>
            <person name="Nielsen K.F."/>
            <person name="Lyhne E.K."/>
            <person name="Kogle M.E."/>
            <person name="Kuo A."/>
            <person name="Riley R."/>
            <person name="Clum A."/>
            <person name="Nolan M."/>
            <person name="Lipzen A."/>
            <person name="Salamov A."/>
            <person name="Henrissat B."/>
            <person name="Wiebenga A."/>
            <person name="De vries R.P."/>
            <person name="Grigoriev I.V."/>
            <person name="Mortensen U.H."/>
            <person name="Andersen M.R."/>
            <person name="Baker S.E."/>
        </authorList>
    </citation>
    <scope>NUCLEOTIDE SEQUENCE</scope>
    <source>
        <strain evidence="1">CBS 621.78</strain>
    </source>
</reference>
<sequence length="70" mass="8790">MVERDRVYFLLAVSIRFFFSLIIWRGFSFCRTIHTTRQHTTRYYSLYRYFLLSMRVISWDLFYYYLGGMD</sequence>
<evidence type="ECO:0000313" key="2">
    <source>
        <dbReference type="Proteomes" id="UP000249057"/>
    </source>
</evidence>
<accession>A0ACD1GAG8</accession>
<name>A0ACD1GAG8_9EURO</name>
<organism evidence="1 2">
    <name type="scientific">Aspergillus brunneoviolaceus CBS 621.78</name>
    <dbReference type="NCBI Taxonomy" id="1450534"/>
    <lineage>
        <taxon>Eukaryota</taxon>
        <taxon>Fungi</taxon>
        <taxon>Dikarya</taxon>
        <taxon>Ascomycota</taxon>
        <taxon>Pezizomycotina</taxon>
        <taxon>Eurotiomycetes</taxon>
        <taxon>Eurotiomycetidae</taxon>
        <taxon>Eurotiales</taxon>
        <taxon>Aspergillaceae</taxon>
        <taxon>Aspergillus</taxon>
        <taxon>Aspergillus subgen. Circumdati</taxon>
    </lineage>
</organism>
<evidence type="ECO:0000313" key="1">
    <source>
        <dbReference type="EMBL" id="RAH46129.1"/>
    </source>
</evidence>
<protein>
    <submittedName>
        <fullName evidence="1">Uncharacterized protein</fullName>
    </submittedName>
</protein>
<keyword evidence="2" id="KW-1185">Reference proteome</keyword>
<gene>
    <name evidence="1" type="ORF">BO95DRAFT_125258</name>
</gene>
<dbReference type="EMBL" id="KZ825340">
    <property type="protein sequence ID" value="RAH46129.1"/>
    <property type="molecule type" value="Genomic_DNA"/>
</dbReference>
<proteinExistence type="predicted"/>